<sequence>MGHRLSKLKRKDQPQCRFCSSTPPPSYKETEKHEKTPLEQNEKTLVERTEKPSVDQIEYPTDFVFTLESDVDRLFDLGMPKIQRAAADLESARRILVAIHHKDVRALYDAFADASFVQDLKSISGCRVGFLPVDSSDNLELSVQLEYSDEYCKQLVLTRNWPDKVSKLDESDSEEPGSPCASRSTCCVS</sequence>
<feature type="region of interest" description="Disordered" evidence="1">
    <location>
        <begin position="1"/>
        <end position="43"/>
    </location>
</feature>
<dbReference type="OrthoDB" id="3843193at2759"/>
<proteinExistence type="predicted"/>
<evidence type="ECO:0000256" key="1">
    <source>
        <dbReference type="SAM" id="MobiDB-lite"/>
    </source>
</evidence>
<feature type="compositionally biased region" description="Basic and acidic residues" evidence="1">
    <location>
        <begin position="28"/>
        <end position="43"/>
    </location>
</feature>
<dbReference type="Proteomes" id="UP000714618">
    <property type="component" value="Unassembled WGS sequence"/>
</dbReference>
<dbReference type="AlphaFoldDB" id="A0A9N8K067"/>
<feature type="compositionally biased region" description="Basic residues" evidence="1">
    <location>
        <begin position="1"/>
        <end position="10"/>
    </location>
</feature>
<gene>
    <name evidence="2" type="ORF">AWRI4233_LOCUS6364</name>
</gene>
<name>A0A9N8K067_9PEZI</name>
<comment type="caution">
    <text evidence="2">The sequence shown here is derived from an EMBL/GenBank/DDBJ whole genome shotgun (WGS) entry which is preliminary data.</text>
</comment>
<keyword evidence="3" id="KW-1185">Reference proteome</keyword>
<reference evidence="2" key="1">
    <citation type="submission" date="2020-06" db="EMBL/GenBank/DDBJ databases">
        <authorList>
            <person name="Onetto C."/>
        </authorList>
    </citation>
    <scope>NUCLEOTIDE SEQUENCE</scope>
</reference>
<dbReference type="EMBL" id="CAIJEO010000008">
    <property type="protein sequence ID" value="CAD0097540.1"/>
    <property type="molecule type" value="Genomic_DNA"/>
</dbReference>
<evidence type="ECO:0000313" key="2">
    <source>
        <dbReference type="EMBL" id="CAD0097540.1"/>
    </source>
</evidence>
<organism evidence="2 3">
    <name type="scientific">Aureobasidium mustum</name>
    <dbReference type="NCBI Taxonomy" id="2773714"/>
    <lineage>
        <taxon>Eukaryota</taxon>
        <taxon>Fungi</taxon>
        <taxon>Dikarya</taxon>
        <taxon>Ascomycota</taxon>
        <taxon>Pezizomycotina</taxon>
        <taxon>Dothideomycetes</taxon>
        <taxon>Dothideomycetidae</taxon>
        <taxon>Dothideales</taxon>
        <taxon>Saccotheciaceae</taxon>
        <taxon>Aureobasidium</taxon>
    </lineage>
</organism>
<protein>
    <submittedName>
        <fullName evidence="2">Uncharacterized protein</fullName>
    </submittedName>
</protein>
<accession>A0A9N8K067</accession>
<evidence type="ECO:0000313" key="3">
    <source>
        <dbReference type="Proteomes" id="UP000714618"/>
    </source>
</evidence>
<feature type="region of interest" description="Disordered" evidence="1">
    <location>
        <begin position="166"/>
        <end position="189"/>
    </location>
</feature>